<sequence length="554" mass="59674">MPCTRALKNSDPVFPPKHEGPLSQYGSLGSTHPYSLSLFGPSESVKLQHPAYLKIIPPYGNQPMKKGYFNTGSVKVVPTSRLSFLLLFLLLLLLLFFLSHLPHLTPLSLLPFLGSASLIALQPQPQWLLPLPHWFPLPPRLLLLLLRQLRPLPPAPLQLRLPPRAPAPAPASAPSPARTTASPSRPTPSVVLVTRTVDGSEVVEPTEAIDSPAPSSTSKQESSGLGKTATIAISVAGGAVALILIAFIVVRMFRKTKRNNRLRRSMPPPPLPYEDDPTPKWRPVPDRPVNSRQGEMTQFGSTAPSSSLHRAPTAVTNTSTSPSAPGPVHFPARGTGPAFMHIRHVDPSRPLSIADDYDEVEMETTDSHGHPNNVAHPVPPPGHPSPYPGHGQAQQAQLYHQPSMRSHPGQPPMHSPSMRSAPAPSVPYPPPIPASNPPGAYGASNSPSPHQYPQQGHYPAHSPSYPQEYTVEQHPSNSPPPPVTQQLSHSPQNPIYHGYGTPGSFQSDSGLLQGQAPPSQSLRQPSLSPSPRQGYGNQFHGPSSHPYPPPGSRQ</sequence>
<dbReference type="AlphaFoldDB" id="A0A4P9Y4K0"/>
<feature type="compositionally biased region" description="Polar residues" evidence="1">
    <location>
        <begin position="213"/>
        <end position="225"/>
    </location>
</feature>
<keyword evidence="2" id="KW-0812">Transmembrane</keyword>
<feature type="compositionally biased region" description="Polar residues" evidence="1">
    <location>
        <begin position="503"/>
        <end position="512"/>
    </location>
</feature>
<keyword evidence="2" id="KW-0472">Membrane</keyword>
<feature type="region of interest" description="Disordered" evidence="1">
    <location>
        <begin position="261"/>
        <end position="334"/>
    </location>
</feature>
<dbReference type="EMBL" id="KZ987963">
    <property type="protein sequence ID" value="RKP13694.1"/>
    <property type="molecule type" value="Genomic_DNA"/>
</dbReference>
<feature type="region of interest" description="Disordered" evidence="1">
    <location>
        <begin position="361"/>
        <end position="554"/>
    </location>
</feature>
<evidence type="ECO:0000256" key="1">
    <source>
        <dbReference type="SAM" id="MobiDB-lite"/>
    </source>
</evidence>
<organism evidence="3 4">
    <name type="scientific">Piptocephalis cylindrospora</name>
    <dbReference type="NCBI Taxonomy" id="1907219"/>
    <lineage>
        <taxon>Eukaryota</taxon>
        <taxon>Fungi</taxon>
        <taxon>Fungi incertae sedis</taxon>
        <taxon>Zoopagomycota</taxon>
        <taxon>Zoopagomycotina</taxon>
        <taxon>Zoopagomycetes</taxon>
        <taxon>Zoopagales</taxon>
        <taxon>Piptocephalidaceae</taxon>
        <taxon>Piptocephalis</taxon>
    </lineage>
</organism>
<feature type="compositionally biased region" description="Polar residues" evidence="1">
    <location>
        <begin position="290"/>
        <end position="323"/>
    </location>
</feature>
<feature type="compositionally biased region" description="Polar residues" evidence="1">
    <location>
        <begin position="392"/>
        <end position="404"/>
    </location>
</feature>
<gene>
    <name evidence="3" type="ORF">BJ684DRAFT_15931</name>
</gene>
<accession>A0A4P9Y4K0</accession>
<feature type="transmembrane region" description="Helical" evidence="2">
    <location>
        <begin position="231"/>
        <end position="253"/>
    </location>
</feature>
<feature type="compositionally biased region" description="Pro residues" evidence="1">
    <location>
        <begin position="163"/>
        <end position="173"/>
    </location>
</feature>
<feature type="compositionally biased region" description="Pro residues" evidence="1">
    <location>
        <begin position="545"/>
        <end position="554"/>
    </location>
</feature>
<feature type="compositionally biased region" description="Pro residues" evidence="1">
    <location>
        <begin position="377"/>
        <end position="387"/>
    </location>
</feature>
<keyword evidence="2" id="KW-1133">Transmembrane helix</keyword>
<feature type="compositionally biased region" description="Low complexity" evidence="1">
    <location>
        <begin position="517"/>
        <end position="533"/>
    </location>
</feature>
<dbReference type="Proteomes" id="UP000267251">
    <property type="component" value="Unassembled WGS sequence"/>
</dbReference>
<protein>
    <submittedName>
        <fullName evidence="3">Uncharacterized protein</fullName>
    </submittedName>
</protein>
<feature type="compositionally biased region" description="Pro residues" evidence="1">
    <location>
        <begin position="424"/>
        <end position="436"/>
    </location>
</feature>
<feature type="transmembrane region" description="Helical" evidence="2">
    <location>
        <begin position="82"/>
        <end position="101"/>
    </location>
</feature>
<feature type="compositionally biased region" description="Polar residues" evidence="1">
    <location>
        <begin position="443"/>
        <end position="454"/>
    </location>
</feature>
<keyword evidence="4" id="KW-1185">Reference proteome</keyword>
<dbReference type="OrthoDB" id="10653359at2759"/>
<evidence type="ECO:0000256" key="2">
    <source>
        <dbReference type="SAM" id="Phobius"/>
    </source>
</evidence>
<evidence type="ECO:0000313" key="3">
    <source>
        <dbReference type="EMBL" id="RKP13694.1"/>
    </source>
</evidence>
<name>A0A4P9Y4K0_9FUNG</name>
<proteinExistence type="predicted"/>
<reference evidence="4" key="1">
    <citation type="journal article" date="2018" name="Nat. Microbiol.">
        <title>Leveraging single-cell genomics to expand the fungal tree of life.</title>
        <authorList>
            <person name="Ahrendt S.R."/>
            <person name="Quandt C.A."/>
            <person name="Ciobanu D."/>
            <person name="Clum A."/>
            <person name="Salamov A."/>
            <person name="Andreopoulos B."/>
            <person name="Cheng J.F."/>
            <person name="Woyke T."/>
            <person name="Pelin A."/>
            <person name="Henrissat B."/>
            <person name="Reynolds N.K."/>
            <person name="Benny G.L."/>
            <person name="Smith M.E."/>
            <person name="James T.Y."/>
            <person name="Grigoriev I.V."/>
        </authorList>
    </citation>
    <scope>NUCLEOTIDE SEQUENCE [LARGE SCALE GENOMIC DNA]</scope>
</reference>
<feature type="region of interest" description="Disordered" evidence="1">
    <location>
        <begin position="160"/>
        <end position="225"/>
    </location>
</feature>
<feature type="compositionally biased region" description="Polar residues" evidence="1">
    <location>
        <begin position="484"/>
        <end position="493"/>
    </location>
</feature>
<evidence type="ECO:0000313" key="4">
    <source>
        <dbReference type="Proteomes" id="UP000267251"/>
    </source>
</evidence>
<feature type="compositionally biased region" description="Low complexity" evidence="1">
    <location>
        <begin position="174"/>
        <end position="189"/>
    </location>
</feature>